<keyword evidence="3" id="KW-1185">Reference proteome</keyword>
<evidence type="ECO:0000313" key="3">
    <source>
        <dbReference type="Proteomes" id="UP000183975"/>
    </source>
</evidence>
<evidence type="ECO:0000256" key="1">
    <source>
        <dbReference type="SAM" id="MobiDB-lite"/>
    </source>
</evidence>
<dbReference type="EMBL" id="FRAH01000058">
    <property type="protein sequence ID" value="SHK98936.1"/>
    <property type="molecule type" value="Genomic_DNA"/>
</dbReference>
<sequence length="57" mass="6416">MNFTANPLEREMKRRPRPQAPRPDKPPEGSRCCGCPYWRGIPCGSCFQSLLGRPGGR</sequence>
<accession>A0A1M6WZ23</accession>
<name>A0A1M6WZ23_9FIRM</name>
<reference evidence="2 3" key="1">
    <citation type="submission" date="2016-11" db="EMBL/GenBank/DDBJ databases">
        <authorList>
            <person name="Jaros S."/>
            <person name="Januszkiewicz K."/>
            <person name="Wedrychowicz H."/>
        </authorList>
    </citation>
    <scope>NUCLEOTIDE SEQUENCE [LARGE SCALE GENOMIC DNA]</scope>
    <source>
        <strain evidence="2 3">DSM 14214</strain>
    </source>
</reference>
<protein>
    <submittedName>
        <fullName evidence="2">Uncharacterized protein</fullName>
    </submittedName>
</protein>
<dbReference type="Proteomes" id="UP000183975">
    <property type="component" value="Unassembled WGS sequence"/>
</dbReference>
<dbReference type="AlphaFoldDB" id="A0A1M6WZ23"/>
<proteinExistence type="predicted"/>
<evidence type="ECO:0000313" key="2">
    <source>
        <dbReference type="EMBL" id="SHK98936.1"/>
    </source>
</evidence>
<gene>
    <name evidence="2" type="ORF">SAMN02745138_02684</name>
</gene>
<feature type="region of interest" description="Disordered" evidence="1">
    <location>
        <begin position="1"/>
        <end position="30"/>
    </location>
</feature>
<organism evidence="2 3">
    <name type="scientific">Anaerotignum lactatifermentans DSM 14214</name>
    <dbReference type="NCBI Taxonomy" id="1121323"/>
    <lineage>
        <taxon>Bacteria</taxon>
        <taxon>Bacillati</taxon>
        <taxon>Bacillota</taxon>
        <taxon>Clostridia</taxon>
        <taxon>Lachnospirales</taxon>
        <taxon>Anaerotignaceae</taxon>
        <taxon>Anaerotignum</taxon>
    </lineage>
</organism>